<organism evidence="7 8">
    <name type="scientific">Pseudomonas entomophila</name>
    <dbReference type="NCBI Taxonomy" id="312306"/>
    <lineage>
        <taxon>Bacteria</taxon>
        <taxon>Pseudomonadati</taxon>
        <taxon>Pseudomonadota</taxon>
        <taxon>Gammaproteobacteria</taxon>
        <taxon>Pseudomonadales</taxon>
        <taxon>Pseudomonadaceae</taxon>
        <taxon>Pseudomonas</taxon>
    </lineage>
</organism>
<comment type="subcellular location">
    <subcellularLocation>
        <location evidence="1">Membrane</location>
        <topology evidence="1">Multi-pass membrane protein</topology>
    </subcellularLocation>
</comment>
<feature type="transmembrane region" description="Helical" evidence="5">
    <location>
        <begin position="36"/>
        <end position="54"/>
    </location>
</feature>
<proteinExistence type="predicted"/>
<sequence>MEVSRTSLLMKRIGAYIIDYGTIVLLGLWLTQQERLLFAGLELVFVYLFLYPLWEWLLKGRTPGKLVFGLTVINGAGGPPTLVQALIRGFTRHIEAPLGIITIFIYAQSARCQRVGDMLSRTYVIPTKDLALLRATMQASTL</sequence>
<accession>A0A3Q8U2W8</accession>
<dbReference type="KEGG" id="pory:EJA05_17085"/>
<dbReference type="PANTHER" id="PTHR38480">
    <property type="entry name" value="SLR0254 PROTEIN"/>
    <property type="match status" value="1"/>
</dbReference>
<evidence type="ECO:0000256" key="1">
    <source>
        <dbReference type="ARBA" id="ARBA00004141"/>
    </source>
</evidence>
<evidence type="ECO:0000256" key="2">
    <source>
        <dbReference type="ARBA" id="ARBA00022692"/>
    </source>
</evidence>
<evidence type="ECO:0000256" key="4">
    <source>
        <dbReference type="ARBA" id="ARBA00023136"/>
    </source>
</evidence>
<dbReference type="AlphaFoldDB" id="A0A3Q8U2W8"/>
<evidence type="ECO:0000313" key="8">
    <source>
        <dbReference type="Proteomes" id="UP000268230"/>
    </source>
</evidence>
<evidence type="ECO:0000256" key="3">
    <source>
        <dbReference type="ARBA" id="ARBA00022989"/>
    </source>
</evidence>
<dbReference type="InterPro" id="IPR010432">
    <property type="entry name" value="RDD"/>
</dbReference>
<dbReference type="GO" id="GO:0016020">
    <property type="term" value="C:membrane"/>
    <property type="evidence" value="ECO:0007669"/>
    <property type="project" value="UniProtKB-SubCell"/>
</dbReference>
<gene>
    <name evidence="7" type="ORF">EJA05_17085</name>
</gene>
<evidence type="ECO:0000259" key="6">
    <source>
        <dbReference type="Pfam" id="PF06271"/>
    </source>
</evidence>
<keyword evidence="3 5" id="KW-1133">Transmembrane helix</keyword>
<feature type="transmembrane region" description="Helical" evidence="5">
    <location>
        <begin position="12"/>
        <end position="30"/>
    </location>
</feature>
<dbReference type="PANTHER" id="PTHR38480:SF1">
    <property type="entry name" value="SLR0254 PROTEIN"/>
    <property type="match status" value="1"/>
</dbReference>
<protein>
    <submittedName>
        <fullName evidence="7">RDD family protein</fullName>
    </submittedName>
</protein>
<reference evidence="7 8" key="1">
    <citation type="submission" date="2018-12" db="EMBL/GenBank/DDBJ databases">
        <authorList>
            <person name="Li S."/>
            <person name="Yang R."/>
            <person name="Chen G."/>
            <person name="Zou L."/>
            <person name="Zhang C."/>
            <person name="Chen Y."/>
            <person name="Liu Z."/>
            <person name="Li Y."/>
            <person name="Yan Y."/>
            <person name="Huang M."/>
            <person name="Chen T."/>
        </authorList>
    </citation>
    <scope>NUCLEOTIDE SEQUENCE [LARGE SCALE GENOMIC DNA]</scope>
    <source>
        <strain evidence="7 8">1257</strain>
    </source>
</reference>
<dbReference type="Pfam" id="PF06271">
    <property type="entry name" value="RDD"/>
    <property type="match status" value="1"/>
</dbReference>
<keyword evidence="2 5" id="KW-0812">Transmembrane</keyword>
<name>A0A3Q8U2W8_9PSED</name>
<dbReference type="EMBL" id="CP034338">
    <property type="protein sequence ID" value="AZL69334.1"/>
    <property type="molecule type" value="Genomic_DNA"/>
</dbReference>
<feature type="domain" description="RDD" evidence="6">
    <location>
        <begin position="8"/>
        <end position="120"/>
    </location>
</feature>
<dbReference type="Proteomes" id="UP000268230">
    <property type="component" value="Chromosome"/>
</dbReference>
<evidence type="ECO:0000313" key="7">
    <source>
        <dbReference type="EMBL" id="AZL69334.1"/>
    </source>
</evidence>
<keyword evidence="4 5" id="KW-0472">Membrane</keyword>
<dbReference type="OrthoDB" id="9793824at2"/>
<evidence type="ECO:0000256" key="5">
    <source>
        <dbReference type="SAM" id="Phobius"/>
    </source>
</evidence>